<feature type="chain" id="PRO_5046792519" evidence="1">
    <location>
        <begin position="23"/>
        <end position="124"/>
    </location>
</feature>
<accession>A0ABW0PFJ3</accession>
<evidence type="ECO:0000313" key="3">
    <source>
        <dbReference type="Proteomes" id="UP001596031"/>
    </source>
</evidence>
<proteinExistence type="predicted"/>
<reference evidence="3" key="1">
    <citation type="journal article" date="2019" name="Int. J. Syst. Evol. Microbiol.">
        <title>The Global Catalogue of Microorganisms (GCM) 10K type strain sequencing project: providing services to taxonomists for standard genome sequencing and annotation.</title>
        <authorList>
            <consortium name="The Broad Institute Genomics Platform"/>
            <consortium name="The Broad Institute Genome Sequencing Center for Infectious Disease"/>
            <person name="Wu L."/>
            <person name="Ma J."/>
        </authorList>
    </citation>
    <scope>NUCLEOTIDE SEQUENCE [LARGE SCALE GENOMIC DNA]</scope>
    <source>
        <strain evidence="3">CCUG 38813</strain>
    </source>
</reference>
<keyword evidence="3" id="KW-1185">Reference proteome</keyword>
<organism evidence="2 3">
    <name type="scientific">Massilia jejuensis</name>
    <dbReference type="NCBI Taxonomy" id="648894"/>
    <lineage>
        <taxon>Bacteria</taxon>
        <taxon>Pseudomonadati</taxon>
        <taxon>Pseudomonadota</taxon>
        <taxon>Betaproteobacteria</taxon>
        <taxon>Burkholderiales</taxon>
        <taxon>Oxalobacteraceae</taxon>
        <taxon>Telluria group</taxon>
        <taxon>Massilia</taxon>
    </lineage>
</organism>
<dbReference type="InterPro" id="IPR021647">
    <property type="entry name" value="CusF_Ec"/>
</dbReference>
<sequence>MNAFSKLALATTLCAAAGLASAQDHAHAGHGAHDAHGAHGAQAGAKATAAAELVDGEVKKIDKGAGKITLRHGELKSLNMPAMSMVFRVKDAAMLDQVKTGDKVKFAADRVNGAVTIVELKPAQ</sequence>
<feature type="signal peptide" evidence="1">
    <location>
        <begin position="1"/>
        <end position="22"/>
    </location>
</feature>
<protein>
    <submittedName>
        <fullName evidence="2">Copper-binding protein</fullName>
    </submittedName>
</protein>
<evidence type="ECO:0000313" key="2">
    <source>
        <dbReference type="EMBL" id="MFC5510337.1"/>
    </source>
</evidence>
<dbReference type="Pfam" id="PF11604">
    <property type="entry name" value="CusF_Ec"/>
    <property type="match status" value="1"/>
</dbReference>
<keyword evidence="1" id="KW-0732">Signal</keyword>
<comment type="caution">
    <text evidence="2">The sequence shown here is derived from an EMBL/GenBank/DDBJ whole genome shotgun (WGS) entry which is preliminary data.</text>
</comment>
<dbReference type="InterPro" id="IPR042230">
    <property type="entry name" value="CusF_sf"/>
</dbReference>
<evidence type="ECO:0000256" key="1">
    <source>
        <dbReference type="SAM" id="SignalP"/>
    </source>
</evidence>
<dbReference type="Gene3D" id="2.40.50.320">
    <property type="entry name" value="Copper binding periplasmic protein CusF"/>
    <property type="match status" value="1"/>
</dbReference>
<dbReference type="RefSeq" id="WP_379717531.1">
    <property type="nucleotide sequence ID" value="NZ_JBHSMS010000013.1"/>
</dbReference>
<name>A0ABW0PFJ3_9BURK</name>
<gene>
    <name evidence="2" type="ORF">ACFPOU_04240</name>
</gene>
<dbReference type="EMBL" id="JBHSMS010000013">
    <property type="protein sequence ID" value="MFC5510337.1"/>
    <property type="molecule type" value="Genomic_DNA"/>
</dbReference>
<dbReference type="Proteomes" id="UP001596031">
    <property type="component" value="Unassembled WGS sequence"/>
</dbReference>